<dbReference type="InterPro" id="IPR007216">
    <property type="entry name" value="CNOT9"/>
</dbReference>
<dbReference type="AlphaFoldDB" id="A0A2N9HKM5"/>
<dbReference type="Gene3D" id="1.25.10.10">
    <property type="entry name" value="Leucine-rich Repeat Variant"/>
    <property type="match status" value="1"/>
</dbReference>
<dbReference type="GO" id="GO:0030014">
    <property type="term" value="C:CCR4-NOT complex"/>
    <property type="evidence" value="ECO:0007669"/>
    <property type="project" value="InterPro"/>
</dbReference>
<dbReference type="GO" id="GO:0006402">
    <property type="term" value="P:mRNA catabolic process"/>
    <property type="evidence" value="ECO:0007669"/>
    <property type="project" value="InterPro"/>
</dbReference>
<name>A0A2N9HKM5_FAGSY</name>
<proteinExistence type="predicted"/>
<organism evidence="1">
    <name type="scientific">Fagus sylvatica</name>
    <name type="common">Beechnut</name>
    <dbReference type="NCBI Taxonomy" id="28930"/>
    <lineage>
        <taxon>Eukaryota</taxon>
        <taxon>Viridiplantae</taxon>
        <taxon>Streptophyta</taxon>
        <taxon>Embryophyta</taxon>
        <taxon>Tracheophyta</taxon>
        <taxon>Spermatophyta</taxon>
        <taxon>Magnoliopsida</taxon>
        <taxon>eudicotyledons</taxon>
        <taxon>Gunneridae</taxon>
        <taxon>Pentapetalae</taxon>
        <taxon>rosids</taxon>
        <taxon>fabids</taxon>
        <taxon>Fagales</taxon>
        <taxon>Fagaceae</taxon>
        <taxon>Fagus</taxon>
    </lineage>
</organism>
<dbReference type="PANTHER" id="PTHR12262">
    <property type="entry name" value="CCR4-NOT TRANSCRIPTION COMPLEX SUBUNIT 9"/>
    <property type="match status" value="1"/>
</dbReference>
<evidence type="ECO:0000313" key="1">
    <source>
        <dbReference type="EMBL" id="SPD12772.1"/>
    </source>
</evidence>
<sequence length="351" mass="39845">MTRNEDIQEIDIDELPEDPWDEITLHLIHDSKIDQDFANANAQKCGRKKRKDRWMSIANEIPNLILQLQQQHLRERSLKLLSDFLLQKREEDPDNYHSTAYLLYNSCSTMTILLQEVLAIFRMMVDGSLTARASMRVVNVLTLFQCIAANKETRHKFVNSSVPNFLVPLILFECPLDVFENVRAVTLSVVGILCQARESNVIQWAVESNLVEVCHISIEIGNELSKVIGMHILEAILQDDSGISNICSPVCDHLLKELMRTWDHLVTLLAVDQDFSPRLLFHVIRCYVLLCNNVGGYRSITEGLPDPIISGSFHDIAEKFPVIGSLLRQLLLTVGRTNNCILASESINLQV</sequence>
<reference evidence="1" key="1">
    <citation type="submission" date="2018-02" db="EMBL/GenBank/DDBJ databases">
        <authorList>
            <person name="Cohen D.B."/>
            <person name="Kent A.D."/>
        </authorList>
    </citation>
    <scope>NUCLEOTIDE SEQUENCE</scope>
</reference>
<dbReference type="InterPro" id="IPR011989">
    <property type="entry name" value="ARM-like"/>
</dbReference>
<protein>
    <recommendedName>
        <fullName evidence="2">Cell differentiation protein rcd1</fullName>
    </recommendedName>
</protein>
<gene>
    <name evidence="1" type="ORF">FSB_LOCUS40654</name>
</gene>
<dbReference type="EMBL" id="OIVN01003668">
    <property type="protein sequence ID" value="SPD12772.1"/>
    <property type="molecule type" value="Genomic_DNA"/>
</dbReference>
<dbReference type="Pfam" id="PF04078">
    <property type="entry name" value="Rcd1"/>
    <property type="match status" value="1"/>
</dbReference>
<evidence type="ECO:0008006" key="2">
    <source>
        <dbReference type="Google" id="ProtNLM"/>
    </source>
</evidence>
<accession>A0A2N9HKM5</accession>